<dbReference type="InterPro" id="IPR036388">
    <property type="entry name" value="WH-like_DNA-bd_sf"/>
</dbReference>
<evidence type="ECO:0000256" key="3">
    <source>
        <dbReference type="ARBA" id="ARBA00023015"/>
    </source>
</evidence>
<dbReference type="InterPro" id="IPR016032">
    <property type="entry name" value="Sig_transdc_resp-reg_C-effctor"/>
</dbReference>
<keyword evidence="3" id="KW-0805">Transcription regulation</keyword>
<dbReference type="InterPro" id="IPR001789">
    <property type="entry name" value="Sig_transdc_resp-reg_receiver"/>
</dbReference>
<keyword evidence="2" id="KW-0902">Two-component regulatory system</keyword>
<sequence>MDNNRALRRDSRTSDLASPPVSVILIEDDNALREGLADYLRLSGITVTEAPSGLAFYKALRGKNFDIAIVDINLPDASGYDLIRDIAEERRMGIIALSAKTGRDDRKRGYSEGADLYLSKPVDGEELLTTVRNLARRVGSGATPAAAQGDRVQPWRLNRYRSRLVAPNGSMLDLSGREVMLLEQFAKAKGEAIARPVLADIMGYGTPSAENRGLDAALRRLRQKAVVAGVELPLQGVHAVGVRFIDPLVVD</sequence>
<dbReference type="InterPro" id="IPR039420">
    <property type="entry name" value="WalR-like"/>
</dbReference>
<dbReference type="InterPro" id="IPR011006">
    <property type="entry name" value="CheY-like_superfamily"/>
</dbReference>
<dbReference type="PANTHER" id="PTHR48111:SF1">
    <property type="entry name" value="TWO-COMPONENT RESPONSE REGULATOR ORR33"/>
    <property type="match status" value="1"/>
</dbReference>
<dbReference type="PANTHER" id="PTHR48111">
    <property type="entry name" value="REGULATOR OF RPOS"/>
    <property type="match status" value="1"/>
</dbReference>
<evidence type="ECO:0000313" key="9">
    <source>
        <dbReference type="Proteomes" id="UP000620262"/>
    </source>
</evidence>
<evidence type="ECO:0000256" key="1">
    <source>
        <dbReference type="ARBA" id="ARBA00022553"/>
    </source>
</evidence>
<proteinExistence type="predicted"/>
<keyword evidence="9" id="KW-1185">Reference proteome</keyword>
<dbReference type="InterPro" id="IPR001867">
    <property type="entry name" value="OmpR/PhoB-type_DNA-bd"/>
</dbReference>
<dbReference type="SMART" id="SM00448">
    <property type="entry name" value="REC"/>
    <property type="match status" value="1"/>
</dbReference>
<dbReference type="PROSITE" id="PS50110">
    <property type="entry name" value="RESPONSE_REGULATORY"/>
    <property type="match status" value="1"/>
</dbReference>
<dbReference type="EMBL" id="JADBEC010000002">
    <property type="protein sequence ID" value="MBE1508254.1"/>
    <property type="molecule type" value="Genomic_DNA"/>
</dbReference>
<dbReference type="Gene3D" id="1.10.10.10">
    <property type="entry name" value="Winged helix-like DNA-binding domain superfamily/Winged helix DNA-binding domain"/>
    <property type="match status" value="1"/>
</dbReference>
<dbReference type="CDD" id="cd17574">
    <property type="entry name" value="REC_OmpR"/>
    <property type="match status" value="1"/>
</dbReference>
<keyword evidence="1 6" id="KW-0597">Phosphoprotein</keyword>
<protein>
    <submittedName>
        <fullName evidence="8">Two-component system torCAD operon response regulator TorR</fullName>
    </submittedName>
</protein>
<dbReference type="Proteomes" id="UP000620262">
    <property type="component" value="Unassembled WGS sequence"/>
</dbReference>
<dbReference type="SUPFAM" id="SSF52172">
    <property type="entry name" value="CheY-like"/>
    <property type="match status" value="1"/>
</dbReference>
<name>A0ABR9IYF9_RHIVS</name>
<evidence type="ECO:0000256" key="6">
    <source>
        <dbReference type="PROSITE-ProRule" id="PRU00169"/>
    </source>
</evidence>
<evidence type="ECO:0000313" key="8">
    <source>
        <dbReference type="EMBL" id="MBE1508254.1"/>
    </source>
</evidence>
<evidence type="ECO:0000256" key="2">
    <source>
        <dbReference type="ARBA" id="ARBA00023012"/>
    </source>
</evidence>
<dbReference type="RefSeq" id="WP_192731888.1">
    <property type="nucleotide sequence ID" value="NZ_BAAAVL010000002.1"/>
</dbReference>
<gene>
    <name evidence="8" type="ORF">H4W29_005499</name>
</gene>
<keyword evidence="4" id="KW-0238">DNA-binding</keyword>
<dbReference type="Pfam" id="PF00072">
    <property type="entry name" value="Response_reg"/>
    <property type="match status" value="1"/>
</dbReference>
<feature type="modified residue" description="4-aspartylphosphate" evidence="6">
    <location>
        <position position="71"/>
    </location>
</feature>
<dbReference type="Gene3D" id="3.40.50.2300">
    <property type="match status" value="1"/>
</dbReference>
<evidence type="ECO:0000256" key="5">
    <source>
        <dbReference type="ARBA" id="ARBA00023163"/>
    </source>
</evidence>
<dbReference type="SMART" id="SM00862">
    <property type="entry name" value="Trans_reg_C"/>
    <property type="match status" value="1"/>
</dbReference>
<organism evidence="8 9">
    <name type="scientific">Rhizobium viscosum</name>
    <name type="common">Arthrobacter viscosus</name>
    <dbReference type="NCBI Taxonomy" id="1673"/>
    <lineage>
        <taxon>Bacteria</taxon>
        <taxon>Pseudomonadati</taxon>
        <taxon>Pseudomonadota</taxon>
        <taxon>Alphaproteobacteria</taxon>
        <taxon>Hyphomicrobiales</taxon>
        <taxon>Rhizobiaceae</taxon>
        <taxon>Rhizobium/Agrobacterium group</taxon>
        <taxon>Rhizobium</taxon>
    </lineage>
</organism>
<evidence type="ECO:0000259" key="7">
    <source>
        <dbReference type="PROSITE" id="PS50110"/>
    </source>
</evidence>
<evidence type="ECO:0000256" key="4">
    <source>
        <dbReference type="ARBA" id="ARBA00023125"/>
    </source>
</evidence>
<comment type="caution">
    <text evidence="8">The sequence shown here is derived from an EMBL/GenBank/DDBJ whole genome shotgun (WGS) entry which is preliminary data.</text>
</comment>
<accession>A0ABR9IYF9</accession>
<keyword evidence="5" id="KW-0804">Transcription</keyword>
<reference evidence="8 9" key="1">
    <citation type="submission" date="2020-10" db="EMBL/GenBank/DDBJ databases">
        <title>Sequencing the genomes of 1000 actinobacteria strains.</title>
        <authorList>
            <person name="Klenk H.-P."/>
        </authorList>
    </citation>
    <scope>NUCLEOTIDE SEQUENCE [LARGE SCALE GENOMIC DNA]</scope>
    <source>
        <strain evidence="8 9">DSM 7307</strain>
    </source>
</reference>
<dbReference type="SUPFAM" id="SSF46894">
    <property type="entry name" value="C-terminal effector domain of the bipartite response regulators"/>
    <property type="match status" value="1"/>
</dbReference>
<feature type="domain" description="Response regulatory" evidence="7">
    <location>
        <begin position="22"/>
        <end position="135"/>
    </location>
</feature>